<sequence>MALCSSMSSSENKSSEEGERDSLGRLGLLAAGFRSKRPELQTDTKNRLTDLNRHDSWLSSMAFAGCGNRHHSEHCCSEIAFTDRRRTAAFSPGNQGPDAAELNTGMDNVERPTPEVRMTQPLAFSLSSGSTLFSLYFWARLQIRSLAVDFDFRSHGPKDDKSKKTMSSCSPCAIVFPH</sequence>
<proteinExistence type="predicted"/>
<dbReference type="Proteomes" id="UP000314294">
    <property type="component" value="Unassembled WGS sequence"/>
</dbReference>
<dbReference type="EMBL" id="SRLO01000014">
    <property type="protein sequence ID" value="TNN86640.1"/>
    <property type="molecule type" value="Genomic_DNA"/>
</dbReference>
<comment type="caution">
    <text evidence="2">The sequence shown here is derived from an EMBL/GenBank/DDBJ whole genome shotgun (WGS) entry which is preliminary data.</text>
</comment>
<feature type="compositionally biased region" description="Basic and acidic residues" evidence="1">
    <location>
        <begin position="13"/>
        <end position="23"/>
    </location>
</feature>
<feature type="compositionally biased region" description="Low complexity" evidence="1">
    <location>
        <begin position="1"/>
        <end position="12"/>
    </location>
</feature>
<keyword evidence="3" id="KW-1185">Reference proteome</keyword>
<feature type="region of interest" description="Disordered" evidence="1">
    <location>
        <begin position="1"/>
        <end position="25"/>
    </location>
</feature>
<accession>A0A4Z2J958</accession>
<evidence type="ECO:0000256" key="1">
    <source>
        <dbReference type="SAM" id="MobiDB-lite"/>
    </source>
</evidence>
<protein>
    <submittedName>
        <fullName evidence="2">Uncharacterized protein</fullName>
    </submittedName>
</protein>
<gene>
    <name evidence="2" type="ORF">EYF80_003108</name>
</gene>
<organism evidence="2 3">
    <name type="scientific">Liparis tanakae</name>
    <name type="common">Tanaka's snailfish</name>
    <dbReference type="NCBI Taxonomy" id="230148"/>
    <lineage>
        <taxon>Eukaryota</taxon>
        <taxon>Metazoa</taxon>
        <taxon>Chordata</taxon>
        <taxon>Craniata</taxon>
        <taxon>Vertebrata</taxon>
        <taxon>Euteleostomi</taxon>
        <taxon>Actinopterygii</taxon>
        <taxon>Neopterygii</taxon>
        <taxon>Teleostei</taxon>
        <taxon>Neoteleostei</taxon>
        <taxon>Acanthomorphata</taxon>
        <taxon>Eupercaria</taxon>
        <taxon>Perciformes</taxon>
        <taxon>Cottioidei</taxon>
        <taxon>Cottales</taxon>
        <taxon>Liparidae</taxon>
        <taxon>Liparis</taxon>
    </lineage>
</organism>
<evidence type="ECO:0000313" key="3">
    <source>
        <dbReference type="Proteomes" id="UP000314294"/>
    </source>
</evidence>
<name>A0A4Z2J958_9TELE</name>
<dbReference type="AlphaFoldDB" id="A0A4Z2J958"/>
<reference evidence="2 3" key="1">
    <citation type="submission" date="2019-03" db="EMBL/GenBank/DDBJ databases">
        <title>First draft genome of Liparis tanakae, snailfish: a comprehensive survey of snailfish specific genes.</title>
        <authorList>
            <person name="Kim W."/>
            <person name="Song I."/>
            <person name="Jeong J.-H."/>
            <person name="Kim D."/>
            <person name="Kim S."/>
            <person name="Ryu S."/>
            <person name="Song J.Y."/>
            <person name="Lee S.K."/>
        </authorList>
    </citation>
    <scope>NUCLEOTIDE SEQUENCE [LARGE SCALE GENOMIC DNA]</scope>
    <source>
        <tissue evidence="2">Muscle</tissue>
    </source>
</reference>
<evidence type="ECO:0000313" key="2">
    <source>
        <dbReference type="EMBL" id="TNN86640.1"/>
    </source>
</evidence>